<gene>
    <name evidence="2" type="ORF">HNP46_001822</name>
</gene>
<dbReference type="Gene3D" id="3.50.50.60">
    <property type="entry name" value="FAD/NAD(P)-binding domain"/>
    <property type="match status" value="2"/>
</dbReference>
<evidence type="ECO:0000313" key="2">
    <source>
        <dbReference type="EMBL" id="MBB4862977.1"/>
    </source>
</evidence>
<evidence type="ECO:0000259" key="1">
    <source>
        <dbReference type="Pfam" id="PF01593"/>
    </source>
</evidence>
<dbReference type="SUPFAM" id="SSF51905">
    <property type="entry name" value="FAD/NAD(P)-binding domain"/>
    <property type="match status" value="1"/>
</dbReference>
<proteinExistence type="predicted"/>
<organism evidence="2 3">
    <name type="scientific">Pseudomonas nitroreducens</name>
    <dbReference type="NCBI Taxonomy" id="46680"/>
    <lineage>
        <taxon>Bacteria</taxon>
        <taxon>Pseudomonadati</taxon>
        <taxon>Pseudomonadota</taxon>
        <taxon>Gammaproteobacteria</taxon>
        <taxon>Pseudomonadales</taxon>
        <taxon>Pseudomonadaceae</taxon>
        <taxon>Pseudomonas</taxon>
    </lineage>
</organism>
<name>A0A7W7KHL0_PSENT</name>
<dbReference type="NCBIfam" id="NF005560">
    <property type="entry name" value="PRK07233.1"/>
    <property type="match status" value="1"/>
</dbReference>
<accession>A0A7W7KHL0</accession>
<comment type="caution">
    <text evidence="2">The sequence shown here is derived from an EMBL/GenBank/DDBJ whole genome shotgun (WGS) entry which is preliminary data.</text>
</comment>
<evidence type="ECO:0000313" key="3">
    <source>
        <dbReference type="Proteomes" id="UP000566995"/>
    </source>
</evidence>
<dbReference type="RefSeq" id="WP_184587906.1">
    <property type="nucleotide sequence ID" value="NZ_JACHLI010000005.1"/>
</dbReference>
<dbReference type="GO" id="GO:0016491">
    <property type="term" value="F:oxidoreductase activity"/>
    <property type="evidence" value="ECO:0007669"/>
    <property type="project" value="InterPro"/>
</dbReference>
<feature type="domain" description="Amine oxidase" evidence="1">
    <location>
        <begin position="16"/>
        <end position="400"/>
    </location>
</feature>
<dbReference type="AlphaFoldDB" id="A0A7W7KHL0"/>
<dbReference type="PRINTS" id="PR00419">
    <property type="entry name" value="ADXRDTASE"/>
</dbReference>
<reference evidence="2 3" key="1">
    <citation type="submission" date="2020-08" db="EMBL/GenBank/DDBJ databases">
        <title>Functional genomics of gut bacteria from endangered species of beetles.</title>
        <authorList>
            <person name="Carlos-Shanley C."/>
        </authorList>
    </citation>
    <scope>NUCLEOTIDE SEQUENCE [LARGE SCALE GENOMIC DNA]</scope>
    <source>
        <strain evidence="2 3">S00179</strain>
    </source>
</reference>
<dbReference type="PANTHER" id="PTHR42923:SF46">
    <property type="entry name" value="AMINE OXIDASE"/>
    <property type="match status" value="1"/>
</dbReference>
<dbReference type="InterPro" id="IPR050464">
    <property type="entry name" value="Zeta_carotene_desat/Oxidored"/>
</dbReference>
<dbReference type="InterPro" id="IPR036188">
    <property type="entry name" value="FAD/NAD-bd_sf"/>
</dbReference>
<dbReference type="InterPro" id="IPR002937">
    <property type="entry name" value="Amino_oxidase"/>
</dbReference>
<dbReference type="Pfam" id="PF01593">
    <property type="entry name" value="Amino_oxidase"/>
    <property type="match status" value="1"/>
</dbReference>
<protein>
    <submittedName>
        <fullName evidence="2">Protoporphyrinogen oxidase</fullName>
    </submittedName>
</protein>
<dbReference type="PANTHER" id="PTHR42923">
    <property type="entry name" value="PROTOPORPHYRINOGEN OXIDASE"/>
    <property type="match status" value="1"/>
</dbReference>
<dbReference type="EMBL" id="JACHLI010000005">
    <property type="protein sequence ID" value="MBB4862977.1"/>
    <property type="molecule type" value="Genomic_DNA"/>
</dbReference>
<dbReference type="Proteomes" id="UP000566995">
    <property type="component" value="Unassembled WGS sequence"/>
</dbReference>
<sequence length="431" mass="49532">MKDNQRIAVLGAGPMGLAVAYQLVRDGHRPVIFEADDRVGGMTAHFDFGGLSIERYYHFHCISDHAFLKVLEELGLSDRMTWVATKMGYWYQDKVQPWGNPVALLKFSGLSFIAKFRYGLHAFLSTKRNDWKPLDHVEATGWIKRWVGAEAYEVLWRRLFDYKFYDYTSNLSAAWIWSRIRRIGRSRYSLFKEKLGYLDGGSETLLHGLRDYIQQHGGEFRLSTPVSKVLMEGGRIRGVEAAGEQHAFDKVISTIPMPYVPRLMPDLPEATLDAFRSVNNIAVVCVIAKLRKAVTENFWLNTNDPEMDIPGLVEYSNLRPLDEHIVYVPFYMPGEHPKFQEPDQAFLDKVKRYLQKINPQLADSDFLELRASRYRYAQPICDPGYLEHLPPVELPVQGLWAADTSYYYPEDRGISESIDFGRKMAIQAAAK</sequence>